<dbReference type="PANTHER" id="PTHR42798">
    <property type="entry name" value="LIPOPROTEIN-RELEASING SYSTEM ATP-BINDING PROTEIN LOLD"/>
    <property type="match status" value="1"/>
</dbReference>
<dbReference type="PANTHER" id="PTHR42798:SF7">
    <property type="entry name" value="ALPHA-D-RIBOSE 1-METHYLPHOSPHONATE 5-TRIPHOSPHATE SYNTHASE SUBUNIT PHNL"/>
    <property type="match status" value="1"/>
</dbReference>
<dbReference type="KEGG" id="muh:HYN43_003770"/>
<protein>
    <submittedName>
        <fullName evidence="6">ATP-binding cassette domain-containing protein</fullName>
    </submittedName>
</protein>
<accession>A0A494VKH8</accession>
<organism evidence="6 7">
    <name type="scientific">Mucilaginibacter celer</name>
    <dbReference type="NCBI Taxonomy" id="2305508"/>
    <lineage>
        <taxon>Bacteria</taxon>
        <taxon>Pseudomonadati</taxon>
        <taxon>Bacteroidota</taxon>
        <taxon>Sphingobacteriia</taxon>
        <taxon>Sphingobacteriales</taxon>
        <taxon>Sphingobacteriaceae</taxon>
        <taxon>Mucilaginibacter</taxon>
    </lineage>
</organism>
<evidence type="ECO:0000256" key="1">
    <source>
        <dbReference type="ARBA" id="ARBA00005417"/>
    </source>
</evidence>
<dbReference type="InterPro" id="IPR003439">
    <property type="entry name" value="ABC_transporter-like_ATP-bd"/>
</dbReference>
<dbReference type="Pfam" id="PF00005">
    <property type="entry name" value="ABC_tran"/>
    <property type="match status" value="1"/>
</dbReference>
<dbReference type="InterPro" id="IPR003593">
    <property type="entry name" value="AAA+_ATPase"/>
</dbReference>
<dbReference type="PROSITE" id="PS50893">
    <property type="entry name" value="ABC_TRANSPORTER_2"/>
    <property type="match status" value="1"/>
</dbReference>
<sequence length="235" mass="26327">MNILEVNDLSKVFNLHILNNKKIEALADINFTMKEGEIIGLTGKSGSGKSSLMKCIYRTYLASSGEIIYKSNDGSLDLVKADDHRVIELRKTEINYCSQFLSVIPRVTAVDVVCENLFRVEKNKEVARSKAKEMLEELALPGELFDAFPVTFSGGEQQRINVARAIIASPRFLLIDEPTASLDARTKDVVIDMILGLKQNGTSVLCISHDEYTLERLCDRRIDLQFGRINEVEVV</sequence>
<dbReference type="Gene3D" id="3.40.50.300">
    <property type="entry name" value="P-loop containing nucleotide triphosphate hydrolases"/>
    <property type="match status" value="1"/>
</dbReference>
<keyword evidence="4" id="KW-1278">Translocase</keyword>
<name>A0A494VKH8_9SPHI</name>
<dbReference type="PROSITE" id="PS00211">
    <property type="entry name" value="ABC_TRANSPORTER_1"/>
    <property type="match status" value="1"/>
</dbReference>
<keyword evidence="7" id="KW-1185">Reference proteome</keyword>
<dbReference type="Proteomes" id="UP000270046">
    <property type="component" value="Chromosome"/>
</dbReference>
<comment type="similarity">
    <text evidence="1">Belongs to the ABC transporter superfamily.</text>
</comment>
<dbReference type="GO" id="GO:0016887">
    <property type="term" value="F:ATP hydrolysis activity"/>
    <property type="evidence" value="ECO:0007669"/>
    <property type="project" value="InterPro"/>
</dbReference>
<dbReference type="InterPro" id="IPR017871">
    <property type="entry name" value="ABC_transporter-like_CS"/>
</dbReference>
<evidence type="ECO:0000256" key="2">
    <source>
        <dbReference type="ARBA" id="ARBA00022741"/>
    </source>
</evidence>
<keyword evidence="2" id="KW-0547">Nucleotide-binding</keyword>
<keyword evidence="3 6" id="KW-0067">ATP-binding</keyword>
<evidence type="ECO:0000313" key="7">
    <source>
        <dbReference type="Proteomes" id="UP000270046"/>
    </source>
</evidence>
<dbReference type="AlphaFoldDB" id="A0A494VKH8"/>
<dbReference type="SMART" id="SM00382">
    <property type="entry name" value="AAA"/>
    <property type="match status" value="1"/>
</dbReference>
<dbReference type="EMBL" id="CP032869">
    <property type="protein sequence ID" value="AYL94469.1"/>
    <property type="molecule type" value="Genomic_DNA"/>
</dbReference>
<dbReference type="RefSeq" id="WP_119408187.1">
    <property type="nucleotide sequence ID" value="NZ_CP032869.1"/>
</dbReference>
<proteinExistence type="inferred from homology"/>
<evidence type="ECO:0000256" key="4">
    <source>
        <dbReference type="ARBA" id="ARBA00022967"/>
    </source>
</evidence>
<dbReference type="InterPro" id="IPR027417">
    <property type="entry name" value="P-loop_NTPase"/>
</dbReference>
<dbReference type="GO" id="GO:0005524">
    <property type="term" value="F:ATP binding"/>
    <property type="evidence" value="ECO:0007669"/>
    <property type="project" value="UniProtKB-KW"/>
</dbReference>
<dbReference type="SUPFAM" id="SSF52540">
    <property type="entry name" value="P-loop containing nucleoside triphosphate hydrolases"/>
    <property type="match status" value="1"/>
</dbReference>
<evidence type="ECO:0000313" key="6">
    <source>
        <dbReference type="EMBL" id="AYL94469.1"/>
    </source>
</evidence>
<reference evidence="6 7" key="1">
    <citation type="submission" date="2018-10" db="EMBL/GenBank/DDBJ databases">
        <title>Genome sequencing of Mucilaginibacter sp. HYN0043.</title>
        <authorList>
            <person name="Kim M."/>
            <person name="Yi H."/>
        </authorList>
    </citation>
    <scope>NUCLEOTIDE SEQUENCE [LARGE SCALE GENOMIC DNA]</scope>
    <source>
        <strain evidence="6 7">HYN0043</strain>
    </source>
</reference>
<evidence type="ECO:0000259" key="5">
    <source>
        <dbReference type="PROSITE" id="PS50893"/>
    </source>
</evidence>
<dbReference type="OrthoDB" id="9810992at2"/>
<gene>
    <name evidence="6" type="ORF">HYN43_003770</name>
</gene>
<evidence type="ECO:0000256" key="3">
    <source>
        <dbReference type="ARBA" id="ARBA00022840"/>
    </source>
</evidence>
<feature type="domain" description="ABC transporter" evidence="5">
    <location>
        <begin position="4"/>
        <end position="234"/>
    </location>
</feature>